<protein>
    <recommendedName>
        <fullName evidence="5">Secreted protein</fullName>
    </recommendedName>
</protein>
<dbReference type="EMBL" id="FNVO01000009">
    <property type="protein sequence ID" value="SEG69578.1"/>
    <property type="molecule type" value="Genomic_DNA"/>
</dbReference>
<dbReference type="OrthoDB" id="3482120at2"/>
<accession>A0A1H6C9J3</accession>
<evidence type="ECO:0000256" key="1">
    <source>
        <dbReference type="SAM" id="MobiDB-lite"/>
    </source>
</evidence>
<reference evidence="4" key="1">
    <citation type="submission" date="2016-10" db="EMBL/GenBank/DDBJ databases">
        <authorList>
            <person name="Varghese N."/>
            <person name="Submissions S."/>
        </authorList>
    </citation>
    <scope>NUCLEOTIDE SEQUENCE [LARGE SCALE GENOMIC DNA]</scope>
    <source>
        <strain evidence="4">DSM 43163</strain>
    </source>
</reference>
<evidence type="ECO:0000313" key="3">
    <source>
        <dbReference type="EMBL" id="SEG69578.1"/>
    </source>
</evidence>
<keyword evidence="2" id="KW-0732">Signal</keyword>
<dbReference type="RefSeq" id="WP_103939549.1">
    <property type="nucleotide sequence ID" value="NZ_FNVO01000009.1"/>
</dbReference>
<feature type="signal peptide" evidence="2">
    <location>
        <begin position="1"/>
        <end position="27"/>
    </location>
</feature>
<evidence type="ECO:0008006" key="5">
    <source>
        <dbReference type="Google" id="ProtNLM"/>
    </source>
</evidence>
<keyword evidence="4" id="KW-1185">Reference proteome</keyword>
<sequence length="117" mass="12702">MLKRLAAASVLTVAAGGVLVSAAPAMADTRRNQDPQIYDNSNNVLVNCPDGSRSNPRGSSYQGSGDDFRSEFREMFRGMEFLFPAVFDGSDDSDRGRVSRSASSGCKQVNYIVNQDR</sequence>
<organism evidence="3 4">
    <name type="scientific">Thermomonospora echinospora</name>
    <dbReference type="NCBI Taxonomy" id="1992"/>
    <lineage>
        <taxon>Bacteria</taxon>
        <taxon>Bacillati</taxon>
        <taxon>Actinomycetota</taxon>
        <taxon>Actinomycetes</taxon>
        <taxon>Streptosporangiales</taxon>
        <taxon>Thermomonosporaceae</taxon>
        <taxon>Thermomonospora</taxon>
    </lineage>
</organism>
<feature type="compositionally biased region" description="Polar residues" evidence="1">
    <location>
        <begin position="34"/>
        <end position="45"/>
    </location>
</feature>
<dbReference type="Proteomes" id="UP000236723">
    <property type="component" value="Unassembled WGS sequence"/>
</dbReference>
<name>A0A1H6C9J3_9ACTN</name>
<proteinExistence type="predicted"/>
<feature type="chain" id="PRO_5009294602" description="Secreted protein" evidence="2">
    <location>
        <begin position="28"/>
        <end position="117"/>
    </location>
</feature>
<feature type="compositionally biased region" description="Polar residues" evidence="1">
    <location>
        <begin position="52"/>
        <end position="63"/>
    </location>
</feature>
<feature type="region of interest" description="Disordered" evidence="1">
    <location>
        <begin position="29"/>
        <end position="66"/>
    </location>
</feature>
<dbReference type="AlphaFoldDB" id="A0A1H6C9J3"/>
<gene>
    <name evidence="3" type="ORF">SAMN04489712_10998</name>
</gene>
<evidence type="ECO:0000256" key="2">
    <source>
        <dbReference type="SAM" id="SignalP"/>
    </source>
</evidence>
<evidence type="ECO:0000313" key="4">
    <source>
        <dbReference type="Proteomes" id="UP000236723"/>
    </source>
</evidence>